<reference evidence="12" key="1">
    <citation type="journal article" date="2014" name="Nat. Genet.">
        <title>Genome and transcriptome of the porcine whipworm Trichuris suis.</title>
        <authorList>
            <person name="Jex A.R."/>
            <person name="Nejsum P."/>
            <person name="Schwarz E.M."/>
            <person name="Hu L."/>
            <person name="Young N.D."/>
            <person name="Hall R.S."/>
            <person name="Korhonen P.K."/>
            <person name="Liao S."/>
            <person name="Thamsborg S."/>
            <person name="Xia J."/>
            <person name="Xu P."/>
            <person name="Wang S."/>
            <person name="Scheerlinck J.P."/>
            <person name="Hofmann A."/>
            <person name="Sternberg P.W."/>
            <person name="Wang J."/>
            <person name="Gasser R.B."/>
        </authorList>
    </citation>
    <scope>NUCLEOTIDE SEQUENCE [LARGE SCALE GENOMIC DNA]</scope>
    <source>
        <strain evidence="12">DCEP-RM93F</strain>
    </source>
</reference>
<dbReference type="GO" id="GO:0003950">
    <property type="term" value="F:NAD+ poly-ADP-ribosyltransferase activity"/>
    <property type="evidence" value="ECO:0007669"/>
    <property type="project" value="UniProtKB-UniRule"/>
</dbReference>
<dbReference type="PRINTS" id="PR01415">
    <property type="entry name" value="ANKYRIN"/>
</dbReference>
<feature type="non-terminal residue" evidence="12">
    <location>
        <position position="1531"/>
    </location>
</feature>
<feature type="repeat" description="ANK" evidence="7">
    <location>
        <begin position="240"/>
        <end position="263"/>
    </location>
</feature>
<evidence type="ECO:0000256" key="7">
    <source>
        <dbReference type="PROSITE-ProRule" id="PRU00023"/>
    </source>
</evidence>
<dbReference type="Proteomes" id="UP000030758">
    <property type="component" value="Unassembled WGS sequence"/>
</dbReference>
<dbReference type="SMART" id="SM00454">
    <property type="entry name" value="SAM"/>
    <property type="match status" value="1"/>
</dbReference>
<feature type="repeat" description="ANK" evidence="7">
    <location>
        <begin position="207"/>
        <end position="239"/>
    </location>
</feature>
<accession>A0A085NGZ2</accession>
<comment type="catalytic activity">
    <reaction evidence="6">
        <text>NAD(+) + (ADP-D-ribosyl)n-acceptor = nicotinamide + (ADP-D-ribosyl)n+1-acceptor + H(+).</text>
        <dbReference type="EC" id="2.4.2.30"/>
    </reaction>
</comment>
<evidence type="ECO:0000259" key="11">
    <source>
        <dbReference type="PROSITE" id="PS51059"/>
    </source>
</evidence>
<feature type="repeat" description="ANK" evidence="7">
    <location>
        <begin position="546"/>
        <end position="578"/>
    </location>
</feature>
<dbReference type="Gene3D" id="1.25.40.20">
    <property type="entry name" value="Ankyrin repeat-containing domain"/>
    <property type="match status" value="5"/>
</dbReference>
<dbReference type="PROSITE" id="PS50105">
    <property type="entry name" value="SAM_DOMAIN"/>
    <property type="match status" value="1"/>
</dbReference>
<dbReference type="EMBL" id="KL367502">
    <property type="protein sequence ID" value="KFD68738.1"/>
    <property type="molecule type" value="Genomic_DNA"/>
</dbReference>
<feature type="repeat" description="ANK" evidence="7">
    <location>
        <begin position="120"/>
        <end position="152"/>
    </location>
</feature>
<dbReference type="InterPro" id="IPR025602">
    <property type="entry name" value="BCP1_family"/>
</dbReference>
<evidence type="ECO:0000256" key="2">
    <source>
        <dbReference type="ARBA" id="ARBA00022695"/>
    </source>
</evidence>
<dbReference type="Pfam" id="PF12796">
    <property type="entry name" value="Ank_2"/>
    <property type="match status" value="5"/>
</dbReference>
<evidence type="ECO:0000256" key="9">
    <source>
        <dbReference type="SAM" id="MobiDB-lite"/>
    </source>
</evidence>
<gene>
    <name evidence="12" type="ORF">M514_03751</name>
</gene>
<dbReference type="Pfam" id="PF13857">
    <property type="entry name" value="Ank_5"/>
    <property type="match status" value="1"/>
</dbReference>
<keyword evidence="2" id="KW-0548">Nucleotidyltransferase</keyword>
<feature type="domain" description="PARP catalytic" evidence="11">
    <location>
        <begin position="955"/>
        <end position="1153"/>
    </location>
</feature>
<dbReference type="InterPro" id="IPR002110">
    <property type="entry name" value="Ankyrin_rpt"/>
</dbReference>
<dbReference type="InterPro" id="IPR036770">
    <property type="entry name" value="Ankyrin_rpt-contain_sf"/>
</dbReference>
<keyword evidence="8" id="KW-0520">NAD</keyword>
<feature type="compositionally biased region" description="Low complexity" evidence="9">
    <location>
        <begin position="834"/>
        <end position="849"/>
    </location>
</feature>
<dbReference type="SMART" id="SM00248">
    <property type="entry name" value="ANK"/>
    <property type="match status" value="16"/>
</dbReference>
<evidence type="ECO:0000259" key="10">
    <source>
        <dbReference type="PROSITE" id="PS50105"/>
    </source>
</evidence>
<feature type="repeat" description="ANK" evidence="7">
    <location>
        <begin position="411"/>
        <end position="443"/>
    </location>
</feature>
<evidence type="ECO:0000256" key="6">
    <source>
        <dbReference type="ARBA" id="ARBA00033987"/>
    </source>
</evidence>
<dbReference type="Pfam" id="PF00644">
    <property type="entry name" value="PARP"/>
    <property type="match status" value="1"/>
</dbReference>
<feature type="repeat" description="ANK" evidence="7">
    <location>
        <begin position="292"/>
        <end position="320"/>
    </location>
</feature>
<evidence type="ECO:0000256" key="5">
    <source>
        <dbReference type="ARBA" id="ARBA00024347"/>
    </source>
</evidence>
<dbReference type="FunFam" id="1.25.40.20:FF:000009">
    <property type="entry name" value="Poly [ADP-ribose] polymerase"/>
    <property type="match status" value="1"/>
</dbReference>
<dbReference type="PROSITE" id="PS51059">
    <property type="entry name" value="PARP_CATALYTIC"/>
    <property type="match status" value="1"/>
</dbReference>
<proteinExistence type="inferred from homology"/>
<dbReference type="PANTHER" id="PTHR24171:SF8">
    <property type="entry name" value="BRCA1-ASSOCIATED RING DOMAIN PROTEIN 1"/>
    <property type="match status" value="1"/>
</dbReference>
<dbReference type="SUPFAM" id="SSF48403">
    <property type="entry name" value="Ankyrin repeat"/>
    <property type="match status" value="3"/>
</dbReference>
<dbReference type="Gene3D" id="1.10.150.50">
    <property type="entry name" value="Transcription Factor, Ets-1"/>
    <property type="match status" value="1"/>
</dbReference>
<dbReference type="EC" id="2.4.2.-" evidence="8"/>
<evidence type="ECO:0000256" key="8">
    <source>
        <dbReference type="RuleBase" id="RU362114"/>
    </source>
</evidence>
<dbReference type="Gene3D" id="3.90.228.10">
    <property type="match status" value="1"/>
</dbReference>
<feature type="repeat" description="ANK" evidence="7">
    <location>
        <begin position="579"/>
        <end position="611"/>
    </location>
</feature>
<dbReference type="Pfam" id="PF13862">
    <property type="entry name" value="BCCIP"/>
    <property type="match status" value="1"/>
</dbReference>
<organism evidence="12">
    <name type="scientific">Trichuris suis</name>
    <name type="common">pig whipworm</name>
    <dbReference type="NCBI Taxonomy" id="68888"/>
    <lineage>
        <taxon>Eukaryota</taxon>
        <taxon>Metazoa</taxon>
        <taxon>Ecdysozoa</taxon>
        <taxon>Nematoda</taxon>
        <taxon>Enoplea</taxon>
        <taxon>Dorylaimia</taxon>
        <taxon>Trichinellida</taxon>
        <taxon>Trichuridae</taxon>
        <taxon>Trichuris</taxon>
    </lineage>
</organism>
<feature type="repeat" description="ANK" evidence="7">
    <location>
        <begin position="721"/>
        <end position="753"/>
    </location>
</feature>
<comment type="similarity">
    <text evidence="5">Belongs to the ARTD/PARP family.</text>
</comment>
<protein>
    <recommendedName>
        <fullName evidence="8">Poly [ADP-ribose] polymerase</fullName>
        <shortName evidence="8">PARP</shortName>
        <ecNumber evidence="8">2.4.2.-</ecNumber>
    </recommendedName>
</protein>
<feature type="repeat" description="ANK" evidence="7">
    <location>
        <begin position="612"/>
        <end position="644"/>
    </location>
</feature>
<dbReference type="Gene3D" id="6.20.320.10">
    <property type="match status" value="1"/>
</dbReference>
<evidence type="ECO:0000256" key="4">
    <source>
        <dbReference type="ARBA" id="ARBA00023043"/>
    </source>
</evidence>
<feature type="repeat" description="ANK" evidence="7">
    <location>
        <begin position="54"/>
        <end position="86"/>
    </location>
</feature>
<dbReference type="PANTHER" id="PTHR24171">
    <property type="entry name" value="ANKYRIN REPEAT DOMAIN-CONTAINING PROTEIN 39-RELATED"/>
    <property type="match status" value="1"/>
</dbReference>
<keyword evidence="1 8" id="KW-0328">Glycosyltransferase</keyword>
<keyword evidence="8" id="KW-0808">Transferase</keyword>
<feature type="repeat" description="ANK" evidence="7">
    <location>
        <begin position="375"/>
        <end position="410"/>
    </location>
</feature>
<keyword evidence="3" id="KW-0677">Repeat</keyword>
<name>A0A085NGZ2_9BILA</name>
<feature type="repeat" description="ANK" evidence="7">
    <location>
        <begin position="754"/>
        <end position="786"/>
    </location>
</feature>
<dbReference type="InterPro" id="IPR013761">
    <property type="entry name" value="SAM/pointed_sf"/>
</dbReference>
<feature type="repeat" description="ANK" evidence="7">
    <location>
        <begin position="87"/>
        <end position="119"/>
    </location>
</feature>
<dbReference type="GO" id="GO:0016779">
    <property type="term" value="F:nucleotidyltransferase activity"/>
    <property type="evidence" value="ECO:0007669"/>
    <property type="project" value="UniProtKB-KW"/>
</dbReference>
<dbReference type="InterPro" id="IPR012317">
    <property type="entry name" value="Poly(ADP-ribose)pol_cat_dom"/>
</dbReference>
<sequence length="1531" mass="168179">MNRSQRPEVTLQGSPKSFNSADREIFEACRDGDIRRVKKLVSAKNANIRDSIGRKSTPLHFAAGFGRKEVVTYLISIGAAVGARDEGGLVPLHNACSFGHAAVTRLLIKSGADPNAVDHWGFSPLHEAALKGKVDVCIALLQSGANPNIRNLDGKTPLDLADSNSRAVLTGEYRKDELLEAARSGNEELLMSLLTPLNVNIHADDGRKSTPLHLAAGYNRTQIVKLLLQYFADVHVQDKGGLVPLHNACSYGHLEVTELLIKKLSSCDRNVKFGLQQYGANVNALDLWQFGPLHEAASKGRVEVCSCLLAHGADPTVENSNGKTAIDLASSVELRELLQNEYEGHCLLTACQKGDLAKFKRYLSESTVNFRNPYTGENALHILCNASRDTDLFMVKALVAAGVNVNERNKNLLSPLHMAADRGCIELINLLIESGANVNLLDGLGQTSLHRCTKRNLSEACKLLLDKGVDASIVNLHGFTAGQLATGSTAELIGEHPAVVSKSTRRSIERQMLEAAKAGDLQSVKRILKLSTDGDSILNCRDVEGRNSTPLHFAAGYNRLEVVRFLVESGANLHARDKGGLEPLHNACSYGHYEVTELLIQNGADVNACDLWKFTPLHEAAANGKFDICKLLLSHGADRSLVNRDGETPLDLVKDSNSDIADLLKGSLTWQISILNFPTCKETLPFWKRQREANWTTGYNNYEVAEFLIQKGADVNAKDRGGLIPLHNAASYGHFEIGQLLIQHGALANAQDLWGFTPLHEASQKGRFQLVSFLLSHGADPTIRNHDNQIPLDLATAEDVRILLQDAMPATYRTSSSPATSSKEECDHDFAMLNSNGSSNKTSGSSATTLKSCPRNWLHQERDKPLAEMDVSLFLKSIDLECLQPLFKQEQITMDVLVEMSQDDLIAIGLTSYGVRHRLMRSIEKLTIGQPVGCTMPGFPPCPSGFVGTMLVPLAKDHIEFMAVEDEMQSTIVQHQSAVCAGGLFDKYNVVKIDKVFNRRLWERYIRRRDDVAEENSGQHNEKLLFHGSPFVHAIVQKGFDERHAYIGGMFGAGIYFAEHSSKSNQYVHGIGGGTGCLAHKDKSCYVCLRYLLLCRVTLGKSFVHSASMKLAHAPPGHHSILGRPSSTGLAYPEYAYPEYLVTYQIVKPESDNSADASSSVDDLATWKWWMMPVEKSDYPTNVESGNSGSAESDEDDNTLMVDFVGQCPSEEDKDGISKFLVELFPGNKVDLDQLAAEIGKNSYIGSVFKMHSNAEEDQEMEDGLEALSDDFLFGVKPSVSQVIDFLIAKCNSSKASNSTKKSCIELLKSCDRLFFLVNERIETMPPKIAALALKALLKDLANFEFNNIVMVAKLVQTEVKGRSKSSAKASAASSDEESYLFAEERQFDLHSQLRFDYEHDGGSEGEKAIEMEGGGKAFNRVVFMEKDEFIAAVNEIIQLYNPDNKFGKRSISVNKKLPLGYMATVLSVAATAAGSTTSEPAIWDTHAHQWDNLKLPWSSQLKSLLPGTCTRSLHSTPLLVCHLHRIQDCH</sequence>
<evidence type="ECO:0000313" key="12">
    <source>
        <dbReference type="EMBL" id="KFD68738.1"/>
    </source>
</evidence>
<dbReference type="SUPFAM" id="SSF47769">
    <property type="entry name" value="SAM/Pointed domain"/>
    <property type="match status" value="1"/>
</dbReference>
<feature type="domain" description="SAM" evidence="10">
    <location>
        <begin position="866"/>
        <end position="929"/>
    </location>
</feature>
<feature type="repeat" description="ANK" evidence="7">
    <location>
        <begin position="700"/>
        <end position="720"/>
    </location>
</feature>
<dbReference type="PROSITE" id="PS50088">
    <property type="entry name" value="ANK_REPEAT"/>
    <property type="match status" value="15"/>
</dbReference>
<evidence type="ECO:0000256" key="1">
    <source>
        <dbReference type="ARBA" id="ARBA00022676"/>
    </source>
</evidence>
<feature type="region of interest" description="Disordered" evidence="9">
    <location>
        <begin position="830"/>
        <end position="850"/>
    </location>
</feature>
<dbReference type="Pfam" id="PF07647">
    <property type="entry name" value="SAM_2"/>
    <property type="match status" value="1"/>
</dbReference>
<feature type="repeat" description="ANK" evidence="7">
    <location>
        <begin position="444"/>
        <end position="476"/>
    </location>
</feature>
<dbReference type="Pfam" id="PF00023">
    <property type="entry name" value="Ank"/>
    <property type="match status" value="2"/>
</dbReference>
<dbReference type="InterPro" id="IPR001660">
    <property type="entry name" value="SAM"/>
</dbReference>
<dbReference type="SUPFAM" id="SSF56399">
    <property type="entry name" value="ADP-ribosylation"/>
    <property type="match status" value="1"/>
</dbReference>
<keyword evidence="4 7" id="KW-0040">ANK repeat</keyword>
<evidence type="ECO:0000256" key="3">
    <source>
        <dbReference type="ARBA" id="ARBA00022737"/>
    </source>
</evidence>
<dbReference type="PROSITE" id="PS50297">
    <property type="entry name" value="ANK_REP_REGION"/>
    <property type="match status" value="12"/>
</dbReference>